<accession>A0A7W8VHB5</accession>
<keyword evidence="4" id="KW-1185">Reference proteome</keyword>
<dbReference type="InterPro" id="IPR036396">
    <property type="entry name" value="Cyt_P450_sf"/>
</dbReference>
<dbReference type="Proteomes" id="UP000572635">
    <property type="component" value="Unassembled WGS sequence"/>
</dbReference>
<dbReference type="EMBL" id="JACHDB010000002">
    <property type="protein sequence ID" value="MBB5436015.1"/>
    <property type="molecule type" value="Genomic_DNA"/>
</dbReference>
<dbReference type="AlphaFoldDB" id="A0A7W8VHB5"/>
<dbReference type="PANTHER" id="PTHR46696:SF1">
    <property type="entry name" value="CYTOCHROME P450 YJIB-RELATED"/>
    <property type="match status" value="1"/>
</dbReference>
<dbReference type="InterPro" id="IPR017972">
    <property type="entry name" value="Cyt_P450_CS"/>
</dbReference>
<dbReference type="PANTHER" id="PTHR46696">
    <property type="entry name" value="P450, PUTATIVE (EUROFUNG)-RELATED"/>
    <property type="match status" value="1"/>
</dbReference>
<dbReference type="GO" id="GO:0005506">
    <property type="term" value="F:iron ion binding"/>
    <property type="evidence" value="ECO:0007669"/>
    <property type="project" value="InterPro"/>
</dbReference>
<dbReference type="RefSeq" id="WP_184399249.1">
    <property type="nucleotide sequence ID" value="NZ_JACHDB010000002.1"/>
</dbReference>
<dbReference type="PROSITE" id="PS00086">
    <property type="entry name" value="CYTOCHROME_P450"/>
    <property type="match status" value="1"/>
</dbReference>
<evidence type="ECO:0000256" key="1">
    <source>
        <dbReference type="ARBA" id="ARBA00010617"/>
    </source>
</evidence>
<sequence length="478" mass="49401">MALDSGIARTGGLSGRAPEARQGACPHRGRAVPVQAAPGAPGWLVLGYRDALDALRDRSSFSAAPRLWDGREHGRPDRWWSGALEADGERHRRLRAAVSAAAARTGTGRVAALVRTTAAGLLDRVAADGRADLAADYADPFPSHLLNALFGLDSRFGALLAELAARTAPGGDGPDPEAEAAVGCYFRALVRRRRAEPGDDLASALLAAPEGLSDAEAGYVLERMWRAGAAPTSALITGALSRLLHDPEARAAHGGALPGADELLDRALWAEPPLGAVAGRYCARDTRIGDAVLRTGQAVLIALDAAQADPALGGAGPAAGNRAHLMWGAGAHACPARSLAREIAGGAVQAAVDRFPGMRPAVRLRPGAARPAGLPVLFPAEPRPEPAEPGGPTGERPGPPRFRIRRPRPQGARYQAPAASTGPEETGAVPAPRRPRPAPRPRGAGARYQAPAAPPEEPAPAPDPLDALLASWRRAAGE</sequence>
<dbReference type="InterPro" id="IPR002397">
    <property type="entry name" value="Cyt_P450_B"/>
</dbReference>
<evidence type="ECO:0000313" key="3">
    <source>
        <dbReference type="EMBL" id="MBB5436015.1"/>
    </source>
</evidence>
<organism evidence="3 4">
    <name type="scientific">Nocardiopsis composta</name>
    <dbReference type="NCBI Taxonomy" id="157465"/>
    <lineage>
        <taxon>Bacteria</taxon>
        <taxon>Bacillati</taxon>
        <taxon>Actinomycetota</taxon>
        <taxon>Actinomycetes</taxon>
        <taxon>Streptosporangiales</taxon>
        <taxon>Nocardiopsidaceae</taxon>
        <taxon>Nocardiopsis</taxon>
    </lineage>
</organism>
<reference evidence="3 4" key="1">
    <citation type="submission" date="2020-08" db="EMBL/GenBank/DDBJ databases">
        <title>Sequencing the genomes of 1000 actinobacteria strains.</title>
        <authorList>
            <person name="Klenk H.-P."/>
        </authorList>
    </citation>
    <scope>NUCLEOTIDE SEQUENCE [LARGE SCALE GENOMIC DNA]</scope>
    <source>
        <strain evidence="3 4">DSM 44551</strain>
    </source>
</reference>
<feature type="region of interest" description="Disordered" evidence="2">
    <location>
        <begin position="371"/>
        <end position="467"/>
    </location>
</feature>
<comment type="caution">
    <text evidence="3">The sequence shown here is derived from an EMBL/GenBank/DDBJ whole genome shotgun (WGS) entry which is preliminary data.</text>
</comment>
<gene>
    <name evidence="3" type="ORF">HDA36_006163</name>
</gene>
<proteinExistence type="inferred from homology"/>
<feature type="compositionally biased region" description="Pro residues" evidence="2">
    <location>
        <begin position="452"/>
        <end position="463"/>
    </location>
</feature>
<evidence type="ECO:0000313" key="4">
    <source>
        <dbReference type="Proteomes" id="UP000572635"/>
    </source>
</evidence>
<protein>
    <submittedName>
        <fullName evidence="3">Cytochrome P450</fullName>
    </submittedName>
</protein>
<feature type="region of interest" description="Disordered" evidence="2">
    <location>
        <begin position="1"/>
        <end position="28"/>
    </location>
</feature>
<dbReference type="GO" id="GO:0016705">
    <property type="term" value="F:oxidoreductase activity, acting on paired donors, with incorporation or reduction of molecular oxygen"/>
    <property type="evidence" value="ECO:0007669"/>
    <property type="project" value="InterPro"/>
</dbReference>
<evidence type="ECO:0000256" key="2">
    <source>
        <dbReference type="SAM" id="MobiDB-lite"/>
    </source>
</evidence>
<dbReference type="GO" id="GO:0020037">
    <property type="term" value="F:heme binding"/>
    <property type="evidence" value="ECO:0007669"/>
    <property type="project" value="InterPro"/>
</dbReference>
<dbReference type="PRINTS" id="PR00359">
    <property type="entry name" value="BP450"/>
</dbReference>
<comment type="similarity">
    <text evidence="1">Belongs to the cytochrome P450 family.</text>
</comment>
<dbReference type="GO" id="GO:0004497">
    <property type="term" value="F:monooxygenase activity"/>
    <property type="evidence" value="ECO:0007669"/>
    <property type="project" value="InterPro"/>
</dbReference>
<name>A0A7W8VHB5_9ACTN</name>
<feature type="compositionally biased region" description="Low complexity" evidence="2">
    <location>
        <begin position="441"/>
        <end position="451"/>
    </location>
</feature>
<dbReference type="SUPFAM" id="SSF48264">
    <property type="entry name" value="Cytochrome P450"/>
    <property type="match status" value="1"/>
</dbReference>
<dbReference type="Gene3D" id="1.10.630.10">
    <property type="entry name" value="Cytochrome P450"/>
    <property type="match status" value="1"/>
</dbReference>